<reference evidence="6 7" key="1">
    <citation type="journal article" date="2009" name="Stand. Genomic Sci.">
        <title>Complete genome sequence of Acidimicrobium ferrooxidans type strain (ICP).</title>
        <authorList>
            <person name="Clum A."/>
            <person name="Nolan M."/>
            <person name="Lang E."/>
            <person name="Glavina Del Rio T."/>
            <person name="Tice H."/>
            <person name="Copeland A."/>
            <person name="Cheng J.F."/>
            <person name="Lucas S."/>
            <person name="Chen F."/>
            <person name="Bruce D."/>
            <person name="Goodwin L."/>
            <person name="Pitluck S."/>
            <person name="Ivanova N."/>
            <person name="Mavrommatis K."/>
            <person name="Mikhailova N."/>
            <person name="Pati A."/>
            <person name="Chen A."/>
            <person name="Palaniappan K."/>
            <person name="Goker M."/>
            <person name="Spring S."/>
            <person name="Land M."/>
            <person name="Hauser L."/>
            <person name="Chang Y.J."/>
            <person name="Jeffries C.C."/>
            <person name="Chain P."/>
            <person name="Bristow J."/>
            <person name="Eisen J.A."/>
            <person name="Markowitz V."/>
            <person name="Hugenholtz P."/>
            <person name="Kyrpides N.C."/>
            <person name="Klenk H.P."/>
            <person name="Lapidus A."/>
        </authorList>
    </citation>
    <scope>NUCLEOTIDE SEQUENCE [LARGE SCALE GENOMIC DNA]</scope>
    <source>
        <strain evidence="7">DSM 10331 / JCM 15462 / NBRC 103882 / ICP</strain>
    </source>
</reference>
<dbReference type="RefSeq" id="WP_015798166.1">
    <property type="nucleotide sequence ID" value="NC_013124.1"/>
</dbReference>
<evidence type="ECO:0000313" key="7">
    <source>
        <dbReference type="Proteomes" id="UP000000771"/>
    </source>
</evidence>
<dbReference type="eggNOG" id="COG2154">
    <property type="taxonomic scope" value="Bacteria"/>
</dbReference>
<protein>
    <recommendedName>
        <fullName evidence="4">Putative pterin-4-alpha-carbinolamine dehydratase</fullName>
        <ecNumber evidence="3">4.2.1.96</ecNumber>
    </recommendedName>
</protein>
<dbReference type="GO" id="GO:0008124">
    <property type="term" value="F:4-alpha-hydroxytetrahydrobiopterin dehydratase activity"/>
    <property type="evidence" value="ECO:0007669"/>
    <property type="project" value="UniProtKB-EC"/>
</dbReference>
<dbReference type="STRING" id="525909.Afer_0727"/>
<keyword evidence="5" id="KW-0456">Lyase</keyword>
<dbReference type="PANTHER" id="PTHR12599">
    <property type="entry name" value="PTERIN-4-ALPHA-CARBINOLAMINE DEHYDRATASE"/>
    <property type="match status" value="1"/>
</dbReference>
<dbReference type="CDD" id="cd00488">
    <property type="entry name" value="PCD_DCoH"/>
    <property type="match status" value="1"/>
</dbReference>
<name>C7LY69_ACIFD</name>
<organism evidence="6 7">
    <name type="scientific">Acidimicrobium ferrooxidans (strain DSM 10331 / JCM 15462 / NBRC 103882 / ICP)</name>
    <dbReference type="NCBI Taxonomy" id="525909"/>
    <lineage>
        <taxon>Bacteria</taxon>
        <taxon>Bacillati</taxon>
        <taxon>Actinomycetota</taxon>
        <taxon>Acidimicrobiia</taxon>
        <taxon>Acidimicrobiales</taxon>
        <taxon>Acidimicrobiaceae</taxon>
        <taxon>Acidimicrobium</taxon>
    </lineage>
</organism>
<sequence length="101" mass="10861">MEQLSAEQFTAVPTLSAWEVRGHVAVCRFATGDFATGVRLLEDVAHIADALGHHPDVTIRFGSVEVATTTYETGGLTDRDVALARAITELARRLGLTPRDA</sequence>
<dbReference type="SUPFAM" id="SSF55248">
    <property type="entry name" value="PCD-like"/>
    <property type="match status" value="1"/>
</dbReference>
<keyword evidence="7" id="KW-1185">Reference proteome</keyword>
<dbReference type="Gene3D" id="3.30.1360.20">
    <property type="entry name" value="Transcriptional coactivator/pterin dehydratase"/>
    <property type="match status" value="1"/>
</dbReference>
<evidence type="ECO:0000256" key="3">
    <source>
        <dbReference type="ARBA" id="ARBA00013252"/>
    </source>
</evidence>
<proteinExistence type="inferred from homology"/>
<dbReference type="EC" id="4.2.1.96" evidence="3"/>
<dbReference type="InterPro" id="IPR036428">
    <property type="entry name" value="PCD_sf"/>
</dbReference>
<comment type="similarity">
    <text evidence="2">Belongs to the pterin-4-alpha-carbinolamine dehydratase family.</text>
</comment>
<evidence type="ECO:0000256" key="4">
    <source>
        <dbReference type="ARBA" id="ARBA00021735"/>
    </source>
</evidence>
<dbReference type="InterPro" id="IPR001533">
    <property type="entry name" value="Pterin_deHydtase"/>
</dbReference>
<evidence type="ECO:0000313" key="6">
    <source>
        <dbReference type="EMBL" id="ACU53677.1"/>
    </source>
</evidence>
<evidence type="ECO:0000256" key="1">
    <source>
        <dbReference type="ARBA" id="ARBA00001554"/>
    </source>
</evidence>
<dbReference type="Pfam" id="PF01329">
    <property type="entry name" value="Pterin_4a"/>
    <property type="match status" value="1"/>
</dbReference>
<evidence type="ECO:0000256" key="5">
    <source>
        <dbReference type="ARBA" id="ARBA00023239"/>
    </source>
</evidence>
<dbReference type="GO" id="GO:0006729">
    <property type="term" value="P:tetrahydrobiopterin biosynthetic process"/>
    <property type="evidence" value="ECO:0007669"/>
    <property type="project" value="InterPro"/>
</dbReference>
<dbReference type="PANTHER" id="PTHR12599:SF0">
    <property type="entry name" value="PTERIN-4-ALPHA-CARBINOLAMINE DEHYDRATASE"/>
    <property type="match status" value="1"/>
</dbReference>
<dbReference type="Proteomes" id="UP000000771">
    <property type="component" value="Chromosome"/>
</dbReference>
<dbReference type="AlphaFoldDB" id="C7LY69"/>
<gene>
    <name evidence="6" type="ordered locus">Afer_0727</name>
</gene>
<dbReference type="HOGENOM" id="CLU_081974_4_3_11"/>
<dbReference type="KEGG" id="afo:Afer_0727"/>
<accession>C7LY69</accession>
<evidence type="ECO:0000256" key="2">
    <source>
        <dbReference type="ARBA" id="ARBA00006472"/>
    </source>
</evidence>
<dbReference type="EMBL" id="CP001631">
    <property type="protein sequence ID" value="ACU53677.1"/>
    <property type="molecule type" value="Genomic_DNA"/>
</dbReference>
<comment type="catalytic activity">
    <reaction evidence="1">
        <text>(4aS,6R)-4a-hydroxy-L-erythro-5,6,7,8-tetrahydrobiopterin = (6R)-L-erythro-6,7-dihydrobiopterin + H2O</text>
        <dbReference type="Rhea" id="RHEA:11920"/>
        <dbReference type="ChEBI" id="CHEBI:15377"/>
        <dbReference type="ChEBI" id="CHEBI:15642"/>
        <dbReference type="ChEBI" id="CHEBI:43120"/>
        <dbReference type="EC" id="4.2.1.96"/>
    </reaction>
</comment>